<proteinExistence type="predicted"/>
<organism evidence="3 4">
    <name type="scientific">Perilla frutescens var. hirtella</name>
    <name type="common">Perilla citriodora</name>
    <name type="synonym">Perilla setoyensis</name>
    <dbReference type="NCBI Taxonomy" id="608512"/>
    <lineage>
        <taxon>Eukaryota</taxon>
        <taxon>Viridiplantae</taxon>
        <taxon>Streptophyta</taxon>
        <taxon>Embryophyta</taxon>
        <taxon>Tracheophyta</taxon>
        <taxon>Spermatophyta</taxon>
        <taxon>Magnoliopsida</taxon>
        <taxon>eudicotyledons</taxon>
        <taxon>Gunneridae</taxon>
        <taxon>Pentapetalae</taxon>
        <taxon>asterids</taxon>
        <taxon>lamiids</taxon>
        <taxon>Lamiales</taxon>
        <taxon>Lamiaceae</taxon>
        <taxon>Nepetoideae</taxon>
        <taxon>Elsholtzieae</taxon>
        <taxon>Perilla</taxon>
    </lineage>
</organism>
<name>A0AAD4J8Q9_PERFH</name>
<evidence type="ECO:0000259" key="2">
    <source>
        <dbReference type="Pfam" id="PF05678"/>
    </source>
</evidence>
<gene>
    <name evidence="3" type="ORF">C2S53_006673</name>
</gene>
<accession>A0AAD4J8Q9</accession>
<dbReference type="InterPro" id="IPR008889">
    <property type="entry name" value="VQ"/>
</dbReference>
<dbReference type="InterPro" id="IPR039335">
    <property type="entry name" value="SIB1/2"/>
</dbReference>
<evidence type="ECO:0000313" key="4">
    <source>
        <dbReference type="Proteomes" id="UP001190926"/>
    </source>
</evidence>
<feature type="compositionally biased region" description="Basic and acidic residues" evidence="1">
    <location>
        <begin position="67"/>
        <end position="80"/>
    </location>
</feature>
<dbReference type="EMBL" id="SDAM02000121">
    <property type="protein sequence ID" value="KAH6828675.1"/>
    <property type="molecule type" value="Genomic_DNA"/>
</dbReference>
<dbReference type="Proteomes" id="UP001190926">
    <property type="component" value="Unassembled WGS sequence"/>
</dbReference>
<comment type="caution">
    <text evidence="3">The sequence shown here is derived from an EMBL/GenBank/DDBJ whole genome shotgun (WGS) entry which is preliminary data.</text>
</comment>
<feature type="region of interest" description="Disordered" evidence="1">
    <location>
        <begin position="61"/>
        <end position="110"/>
    </location>
</feature>
<dbReference type="AlphaFoldDB" id="A0AAD4J8Q9"/>
<dbReference type="PANTHER" id="PTHR33624">
    <property type="entry name" value="SIGMA FACTOR BINDING PROTEIN 1, CHLOROPLASTIC"/>
    <property type="match status" value="1"/>
</dbReference>
<keyword evidence="4" id="KW-1185">Reference proteome</keyword>
<dbReference type="Pfam" id="PF05678">
    <property type="entry name" value="VQ"/>
    <property type="match status" value="1"/>
</dbReference>
<reference evidence="3 4" key="1">
    <citation type="journal article" date="2021" name="Nat. Commun.">
        <title>Incipient diploidization of the medicinal plant Perilla within 10,000 years.</title>
        <authorList>
            <person name="Zhang Y."/>
            <person name="Shen Q."/>
            <person name="Leng L."/>
            <person name="Zhang D."/>
            <person name="Chen S."/>
            <person name="Shi Y."/>
            <person name="Ning Z."/>
            <person name="Chen S."/>
        </authorList>
    </citation>
    <scope>NUCLEOTIDE SEQUENCE [LARGE SCALE GENOMIC DNA]</scope>
    <source>
        <strain evidence="4">cv. PC099</strain>
    </source>
</reference>
<evidence type="ECO:0000256" key="1">
    <source>
        <dbReference type="SAM" id="MobiDB-lite"/>
    </source>
</evidence>
<feature type="domain" description="VQ" evidence="2">
    <location>
        <begin position="26"/>
        <end position="50"/>
    </location>
</feature>
<dbReference type="PANTHER" id="PTHR33624:SF17">
    <property type="entry name" value="OS07G0687400 PROTEIN"/>
    <property type="match status" value="1"/>
</dbReference>
<sequence length="139" mass="14965">MEKIQKKANKNTKNKKKQPLKVVYITNPMKFKTSASEFRALVQELTGQDAGTAYSSATFSAEDAGGEAEKVATEDNVHAELDEEEVTKLGRPSDGVSEPDPSPADDGSYDDGFVSSLMIESFQGLGSNLVDVLKSLDAM</sequence>
<protein>
    <recommendedName>
        <fullName evidence="2">VQ domain-containing protein</fullName>
    </recommendedName>
</protein>
<evidence type="ECO:0000313" key="3">
    <source>
        <dbReference type="EMBL" id="KAH6828675.1"/>
    </source>
</evidence>